<feature type="transmembrane region" description="Helical" evidence="14">
    <location>
        <begin position="30"/>
        <end position="51"/>
    </location>
</feature>
<evidence type="ECO:0000256" key="2">
    <source>
        <dbReference type="ARBA" id="ARBA00006006"/>
    </source>
</evidence>
<sequence length="617" mass="65912">MLTSILSAQPTPDLHKTPSSYSFWSSRAMVAFRFSLFLAIFCASSGLAVPWPASLKHATNRLRIVGRGLALNTFHPESTYMTFGQGIAHPLTKRADVGLEEKALAFIQSHLDIGADAVVFKSGFAGEVADHAFLRQLIDGIPVGNAVANVAFNKDDKVVAVGSSFVPTTNVASSVPAVSLVDAITAAEQALDGTFNGHPPTLEFLALEDGSLRLTHVMQIQNEETNLWVEAFVDAHTAELLSVTDFVTKASYLVLPIQEEILTDGFQTLDDPQDPLARYVSSPDGWHSDGTTNTTTTAGNNAISFKGAQTATTTESAAGLVFNYPQNAATAPTTTANVDAARVNAFYIVNTIHDFSYRYGFTEAAFNFQNNNFGKGGAGNDRVTISVQNSAGVDNADFSTPPDGQSGAMRMFLWDITNPERDGALENDIVTHENTHGITNRMTGGGTGRCLQTTEAGGMGEGWSDSMADWNEKTSSAVPDYVLGQYVTNDSAGIRTHPYSTNATVNPLRYSTIGEVWANMLHNVYAALVGVHGFSTTARTNPDGTEGNIVFLHLFIDALPLQPCNPTFLTARSAWIQADVNRYNGTNACTLWNAFASRGLGTDAANHVDGTAVPAGC</sequence>
<keyword evidence="8 12" id="KW-0862">Zinc</keyword>
<dbReference type="Pfam" id="PF07504">
    <property type="entry name" value="FTP"/>
    <property type="match status" value="1"/>
</dbReference>
<evidence type="ECO:0000313" key="16">
    <source>
        <dbReference type="EMBL" id="KAF7372721.1"/>
    </source>
</evidence>
<evidence type="ECO:0000256" key="3">
    <source>
        <dbReference type="ARBA" id="ARBA00022525"/>
    </source>
</evidence>
<evidence type="ECO:0000256" key="5">
    <source>
        <dbReference type="ARBA" id="ARBA00022723"/>
    </source>
</evidence>
<dbReference type="InterPro" id="IPR050371">
    <property type="entry name" value="Fungal_virulence_M36"/>
</dbReference>
<keyword evidence="14" id="KW-1133">Transmembrane helix</keyword>
<keyword evidence="4 13" id="KW-0645">Protease</keyword>
<keyword evidence="5 12" id="KW-0479">Metal-binding</keyword>
<dbReference type="InterPro" id="IPR001842">
    <property type="entry name" value="Peptidase_M36"/>
</dbReference>
<keyword evidence="17" id="KW-1185">Reference proteome</keyword>
<comment type="subcellular location">
    <subcellularLocation>
        <location evidence="1 13">Secreted</location>
    </subcellularLocation>
</comment>
<evidence type="ECO:0000256" key="12">
    <source>
        <dbReference type="PIRSR" id="PIRSR601842-2"/>
    </source>
</evidence>
<keyword evidence="6" id="KW-0732">Signal</keyword>
<evidence type="ECO:0000256" key="8">
    <source>
        <dbReference type="ARBA" id="ARBA00022833"/>
    </source>
</evidence>
<dbReference type="AlphaFoldDB" id="A0A8H6Z9C9"/>
<keyword evidence="14" id="KW-0812">Transmembrane</keyword>
<protein>
    <recommendedName>
        <fullName evidence="13">Extracellular metalloproteinase</fullName>
        <ecNumber evidence="13">3.4.24.-</ecNumber>
    </recommendedName>
    <alternativeName>
        <fullName evidence="13">Fungalysin</fullName>
    </alternativeName>
</protein>
<evidence type="ECO:0000256" key="6">
    <source>
        <dbReference type="ARBA" id="ARBA00022729"/>
    </source>
</evidence>
<evidence type="ECO:0000256" key="9">
    <source>
        <dbReference type="ARBA" id="ARBA00023049"/>
    </source>
</evidence>
<evidence type="ECO:0000256" key="4">
    <source>
        <dbReference type="ARBA" id="ARBA00022670"/>
    </source>
</evidence>
<dbReference type="PRINTS" id="PR00999">
    <property type="entry name" value="FUNGALYSIN"/>
</dbReference>
<dbReference type="Gene3D" id="1.10.390.10">
    <property type="entry name" value="Neutral Protease Domain 2"/>
    <property type="match status" value="1"/>
</dbReference>
<dbReference type="GO" id="GO:0008270">
    <property type="term" value="F:zinc ion binding"/>
    <property type="evidence" value="ECO:0007669"/>
    <property type="project" value="InterPro"/>
</dbReference>
<accession>A0A8H6Z9C9</accession>
<comment type="cofactor">
    <cofactor evidence="12">
        <name>Zn(2+)</name>
        <dbReference type="ChEBI" id="CHEBI:29105"/>
    </cofactor>
    <text evidence="12">Binds 1 zinc ion per subunit.</text>
</comment>
<evidence type="ECO:0000256" key="13">
    <source>
        <dbReference type="RuleBase" id="RU364017"/>
    </source>
</evidence>
<feature type="binding site" evidence="12">
    <location>
        <position position="436"/>
    </location>
    <ligand>
        <name>Zn(2+)</name>
        <dbReference type="ChEBI" id="CHEBI:29105"/>
        <note>catalytic</note>
    </ligand>
</feature>
<organism evidence="16 17">
    <name type="scientific">Mycena sanguinolenta</name>
    <dbReference type="NCBI Taxonomy" id="230812"/>
    <lineage>
        <taxon>Eukaryota</taxon>
        <taxon>Fungi</taxon>
        <taxon>Dikarya</taxon>
        <taxon>Basidiomycota</taxon>
        <taxon>Agaricomycotina</taxon>
        <taxon>Agaricomycetes</taxon>
        <taxon>Agaricomycetidae</taxon>
        <taxon>Agaricales</taxon>
        <taxon>Marasmiineae</taxon>
        <taxon>Mycenaceae</taxon>
        <taxon>Mycena</taxon>
    </lineage>
</organism>
<dbReference type="Pfam" id="PF02128">
    <property type="entry name" value="Peptidase_M36"/>
    <property type="match status" value="1"/>
</dbReference>
<dbReference type="InterPro" id="IPR011096">
    <property type="entry name" value="FTP_domain"/>
</dbReference>
<comment type="caution">
    <text evidence="16">The sequence shown here is derived from an EMBL/GenBank/DDBJ whole genome shotgun (WGS) entry which is preliminary data.</text>
</comment>
<evidence type="ECO:0000256" key="14">
    <source>
        <dbReference type="SAM" id="Phobius"/>
    </source>
</evidence>
<keyword evidence="7 13" id="KW-0378">Hydrolase</keyword>
<feature type="domain" description="FTP" evidence="15">
    <location>
        <begin position="131"/>
        <end position="165"/>
    </location>
</feature>
<dbReference type="CDD" id="cd09596">
    <property type="entry name" value="M36"/>
    <property type="match status" value="1"/>
</dbReference>
<dbReference type="OrthoDB" id="3227768at2759"/>
<dbReference type="Gene3D" id="3.10.170.10">
    <property type="match status" value="1"/>
</dbReference>
<keyword evidence="9 13" id="KW-0482">Metalloprotease</keyword>
<keyword evidence="3 13" id="KW-0964">Secreted</keyword>
<evidence type="ECO:0000256" key="11">
    <source>
        <dbReference type="PIRSR" id="PIRSR601842-1"/>
    </source>
</evidence>
<dbReference type="GO" id="GO:0006508">
    <property type="term" value="P:proteolysis"/>
    <property type="evidence" value="ECO:0007669"/>
    <property type="project" value="UniProtKB-KW"/>
</dbReference>
<feature type="binding site" evidence="12">
    <location>
        <position position="461"/>
    </location>
    <ligand>
        <name>Zn(2+)</name>
        <dbReference type="ChEBI" id="CHEBI:29105"/>
        <note>catalytic</note>
    </ligand>
</feature>
<name>A0A8H6Z9C9_9AGAR</name>
<proteinExistence type="inferred from homology"/>
<feature type="binding site" evidence="12">
    <location>
        <position position="432"/>
    </location>
    <ligand>
        <name>Zn(2+)</name>
        <dbReference type="ChEBI" id="CHEBI:29105"/>
        <note>catalytic</note>
    </ligand>
</feature>
<dbReference type="InterPro" id="IPR027268">
    <property type="entry name" value="Peptidase_M4/M1_CTD_sf"/>
</dbReference>
<evidence type="ECO:0000256" key="10">
    <source>
        <dbReference type="ARBA" id="ARBA00023145"/>
    </source>
</evidence>
<dbReference type="EMBL" id="JACAZH010000003">
    <property type="protein sequence ID" value="KAF7372721.1"/>
    <property type="molecule type" value="Genomic_DNA"/>
</dbReference>
<reference evidence="16" key="1">
    <citation type="submission" date="2020-05" db="EMBL/GenBank/DDBJ databases">
        <title>Mycena genomes resolve the evolution of fungal bioluminescence.</title>
        <authorList>
            <person name="Tsai I.J."/>
        </authorList>
    </citation>
    <scope>NUCLEOTIDE SEQUENCE</scope>
    <source>
        <strain evidence="16">160909Yilan</strain>
    </source>
</reference>
<dbReference type="PANTHER" id="PTHR33478:SF1">
    <property type="entry name" value="EXTRACELLULAR METALLOPROTEINASE MEP"/>
    <property type="match status" value="1"/>
</dbReference>
<dbReference type="GO" id="GO:0004222">
    <property type="term" value="F:metalloendopeptidase activity"/>
    <property type="evidence" value="ECO:0007669"/>
    <property type="project" value="InterPro"/>
</dbReference>
<evidence type="ECO:0000313" key="17">
    <source>
        <dbReference type="Proteomes" id="UP000623467"/>
    </source>
</evidence>
<keyword evidence="14" id="KW-0472">Membrane</keyword>
<evidence type="ECO:0000256" key="1">
    <source>
        <dbReference type="ARBA" id="ARBA00004613"/>
    </source>
</evidence>
<dbReference type="Proteomes" id="UP000623467">
    <property type="component" value="Unassembled WGS sequence"/>
</dbReference>
<keyword evidence="10 13" id="KW-0865">Zymogen</keyword>
<dbReference type="EC" id="3.4.24.-" evidence="13"/>
<dbReference type="SUPFAM" id="SSF55486">
    <property type="entry name" value="Metalloproteases ('zincins'), catalytic domain"/>
    <property type="match status" value="1"/>
</dbReference>
<comment type="similarity">
    <text evidence="2 13">Belongs to the peptidase M36 family.</text>
</comment>
<feature type="active site" evidence="11">
    <location>
        <position position="433"/>
    </location>
</feature>
<gene>
    <name evidence="16" type="ORF">MSAN_00477400</name>
</gene>
<dbReference type="PANTHER" id="PTHR33478">
    <property type="entry name" value="EXTRACELLULAR METALLOPROTEINASE MEP"/>
    <property type="match status" value="1"/>
</dbReference>
<evidence type="ECO:0000259" key="15">
    <source>
        <dbReference type="Pfam" id="PF07504"/>
    </source>
</evidence>
<evidence type="ECO:0000256" key="7">
    <source>
        <dbReference type="ARBA" id="ARBA00022801"/>
    </source>
</evidence>
<dbReference type="GO" id="GO:0005615">
    <property type="term" value="C:extracellular space"/>
    <property type="evidence" value="ECO:0007669"/>
    <property type="project" value="InterPro"/>
</dbReference>